<evidence type="ECO:0000259" key="3">
    <source>
        <dbReference type="PROSITE" id="PS50222"/>
    </source>
</evidence>
<dbReference type="PROSITE" id="PS00018">
    <property type="entry name" value="EF_HAND_1"/>
    <property type="match status" value="1"/>
</dbReference>
<accession>A0A1R2B5U2</accession>
<evidence type="ECO:0000313" key="5">
    <source>
        <dbReference type="Proteomes" id="UP000187209"/>
    </source>
</evidence>
<dbReference type="InterPro" id="IPR018247">
    <property type="entry name" value="EF_Hand_1_Ca_BS"/>
</dbReference>
<evidence type="ECO:0000256" key="1">
    <source>
        <dbReference type="ARBA" id="ARBA00022837"/>
    </source>
</evidence>
<protein>
    <recommendedName>
        <fullName evidence="3">EF-hand domain-containing protein</fullName>
    </recommendedName>
</protein>
<feature type="domain" description="EF-hand" evidence="3">
    <location>
        <begin position="24"/>
        <end position="59"/>
    </location>
</feature>
<dbReference type="EMBL" id="MPUH01000925">
    <property type="protein sequence ID" value="OMJ72151.1"/>
    <property type="molecule type" value="Genomic_DNA"/>
</dbReference>
<organism evidence="4 5">
    <name type="scientific">Stentor coeruleus</name>
    <dbReference type="NCBI Taxonomy" id="5963"/>
    <lineage>
        <taxon>Eukaryota</taxon>
        <taxon>Sar</taxon>
        <taxon>Alveolata</taxon>
        <taxon>Ciliophora</taxon>
        <taxon>Postciliodesmatophora</taxon>
        <taxon>Heterotrichea</taxon>
        <taxon>Heterotrichida</taxon>
        <taxon>Stentoridae</taxon>
        <taxon>Stentor</taxon>
    </lineage>
</organism>
<dbReference type="SUPFAM" id="SSF47473">
    <property type="entry name" value="EF-hand"/>
    <property type="match status" value="1"/>
</dbReference>
<dbReference type="InterPro" id="IPR011992">
    <property type="entry name" value="EF-hand-dom_pair"/>
</dbReference>
<keyword evidence="5" id="KW-1185">Reference proteome</keyword>
<keyword evidence="1" id="KW-0106">Calcium</keyword>
<evidence type="ECO:0000313" key="4">
    <source>
        <dbReference type="EMBL" id="OMJ72151.1"/>
    </source>
</evidence>
<name>A0A1R2B5U2_9CILI</name>
<evidence type="ECO:0000256" key="2">
    <source>
        <dbReference type="SAM" id="Coils"/>
    </source>
</evidence>
<dbReference type="InterPro" id="IPR002048">
    <property type="entry name" value="EF_hand_dom"/>
</dbReference>
<gene>
    <name evidence="4" type="ORF">SteCoe_29462</name>
</gene>
<proteinExistence type="predicted"/>
<sequence>MSKLSTVLLPHSYYLETFQSLDKNLQQTIENAYSLLDYDKDNLVSISDLKSACNYKTEEEAAYLLKILKNPDCINTDYLTFEEFFCGILEYPCLLTQFSSEKPENLTASIDSIHMSINEEDDINTKICEVISVISLVVNSYNNYCGYNNTEELLEVLHELLILLKLKYRKTPEKRDMTKAIILLYSVFKLQNAKFSEYRMRTDKKLEDFELTIHNLTKKYEEVSEKNHDYLDKIIFLEKSLTKAINELDFYKKTNAELSTRCSIEESEDFKTSMMKKELEIVERKIRKFLALNMFIDKQRKTEPQHKRRQANKSHQYREIVTDIEKNHQIEILNDELKRAGKIINDKDDEIRFMLDMIEDLRQQIDELNEEKIAWIGANKFTKMNQEICDESCSSFQSIRETLDISCIESSTKYVLKAQMPYKDMQTQTCAQVTKSRNCLFWMS</sequence>
<comment type="caution">
    <text evidence="4">The sequence shown here is derived from an EMBL/GenBank/DDBJ whole genome shotgun (WGS) entry which is preliminary data.</text>
</comment>
<dbReference type="GO" id="GO:0005509">
    <property type="term" value="F:calcium ion binding"/>
    <property type="evidence" value="ECO:0007669"/>
    <property type="project" value="InterPro"/>
</dbReference>
<dbReference type="PROSITE" id="PS50222">
    <property type="entry name" value="EF_HAND_2"/>
    <property type="match status" value="1"/>
</dbReference>
<dbReference type="AlphaFoldDB" id="A0A1R2B5U2"/>
<feature type="coiled-coil region" evidence="2">
    <location>
        <begin position="330"/>
        <end position="378"/>
    </location>
</feature>
<reference evidence="4 5" key="1">
    <citation type="submission" date="2016-11" db="EMBL/GenBank/DDBJ databases">
        <title>The macronuclear genome of Stentor coeruleus: a giant cell with tiny introns.</title>
        <authorList>
            <person name="Slabodnick M."/>
            <person name="Ruby J.G."/>
            <person name="Reiff S.B."/>
            <person name="Swart E.C."/>
            <person name="Gosai S."/>
            <person name="Prabakaran S."/>
            <person name="Witkowska E."/>
            <person name="Larue G.E."/>
            <person name="Fisher S."/>
            <person name="Freeman R.M."/>
            <person name="Gunawardena J."/>
            <person name="Chu W."/>
            <person name="Stover N.A."/>
            <person name="Gregory B.D."/>
            <person name="Nowacki M."/>
            <person name="Derisi J."/>
            <person name="Roy S.W."/>
            <person name="Marshall W.F."/>
            <person name="Sood P."/>
        </authorList>
    </citation>
    <scope>NUCLEOTIDE SEQUENCE [LARGE SCALE GENOMIC DNA]</scope>
    <source>
        <strain evidence="4">WM001</strain>
    </source>
</reference>
<keyword evidence="2" id="KW-0175">Coiled coil</keyword>
<dbReference type="Proteomes" id="UP000187209">
    <property type="component" value="Unassembled WGS sequence"/>
</dbReference>
<feature type="coiled-coil region" evidence="2">
    <location>
        <begin position="206"/>
        <end position="261"/>
    </location>
</feature>